<keyword evidence="2" id="KW-0472">Membrane</keyword>
<accession>A0A8J2KR21</accession>
<keyword evidence="2" id="KW-0812">Transmembrane</keyword>
<feature type="transmembrane region" description="Helical" evidence="2">
    <location>
        <begin position="177"/>
        <end position="199"/>
    </location>
</feature>
<name>A0A8J2KR21_9HEXA</name>
<evidence type="ECO:0000256" key="2">
    <source>
        <dbReference type="SAM" id="Phobius"/>
    </source>
</evidence>
<protein>
    <submittedName>
        <fullName evidence="3">Uncharacterized protein</fullName>
    </submittedName>
</protein>
<reference evidence="3" key="1">
    <citation type="submission" date="2021-06" db="EMBL/GenBank/DDBJ databases">
        <authorList>
            <person name="Hodson N. C."/>
            <person name="Mongue J. A."/>
            <person name="Jaron S. K."/>
        </authorList>
    </citation>
    <scope>NUCLEOTIDE SEQUENCE</scope>
</reference>
<keyword evidence="4" id="KW-1185">Reference proteome</keyword>
<feature type="transmembrane region" description="Helical" evidence="2">
    <location>
        <begin position="211"/>
        <end position="231"/>
    </location>
</feature>
<gene>
    <name evidence="3" type="ORF">AFUS01_LOCUS28689</name>
</gene>
<dbReference type="EMBL" id="CAJVCH010413007">
    <property type="protein sequence ID" value="CAG7818166.1"/>
    <property type="molecule type" value="Genomic_DNA"/>
</dbReference>
<keyword evidence="2" id="KW-1133">Transmembrane helix</keyword>
<feature type="transmembrane region" description="Helical" evidence="2">
    <location>
        <begin position="15"/>
        <end position="35"/>
    </location>
</feature>
<comment type="caution">
    <text evidence="3">The sequence shown here is derived from an EMBL/GenBank/DDBJ whole genome shotgun (WGS) entry which is preliminary data.</text>
</comment>
<dbReference type="Proteomes" id="UP000708208">
    <property type="component" value="Unassembled WGS sequence"/>
</dbReference>
<proteinExistence type="predicted"/>
<evidence type="ECO:0000313" key="3">
    <source>
        <dbReference type="EMBL" id="CAG7818166.1"/>
    </source>
</evidence>
<feature type="transmembrane region" description="Helical" evidence="2">
    <location>
        <begin position="263"/>
        <end position="287"/>
    </location>
</feature>
<evidence type="ECO:0000256" key="1">
    <source>
        <dbReference type="SAM" id="MobiDB-lite"/>
    </source>
</evidence>
<evidence type="ECO:0000313" key="4">
    <source>
        <dbReference type="Proteomes" id="UP000708208"/>
    </source>
</evidence>
<dbReference type="AlphaFoldDB" id="A0A8J2KR21"/>
<sequence length="332" mass="37093">MGVGQANTQIYCFCLVWGSLLCWLTMFHLGIIGIIKYRLQLPQVPKWHLWRHSRDRVRRCRQICPGKLRKTSAKMIGVAIFITWPILLILGEFKGLAAEVGDQAGGVIYGSKWVEQVVVYEARMLHGEKMYVLGTELQPTSGPGQRIMGVGEDAIRLDIEKVGLTDEELKDISTITVIYPLVLCGTIFVASFALIIAALTSNSCIGFISGILHGLASTSIIVYFVYIVIIIDKMMSSLKTWQQSLTPDRSNDAFERLSLTWPVWLQLFHILLYPGALYATFCGFNIFTRNYGKEKTIQATFDWESSKESAVAPFSPTLPENAAAFDQGSLPQ</sequence>
<organism evidence="3 4">
    <name type="scientific">Allacma fusca</name>
    <dbReference type="NCBI Taxonomy" id="39272"/>
    <lineage>
        <taxon>Eukaryota</taxon>
        <taxon>Metazoa</taxon>
        <taxon>Ecdysozoa</taxon>
        <taxon>Arthropoda</taxon>
        <taxon>Hexapoda</taxon>
        <taxon>Collembola</taxon>
        <taxon>Symphypleona</taxon>
        <taxon>Sminthuridae</taxon>
        <taxon>Allacma</taxon>
    </lineage>
</organism>
<feature type="region of interest" description="Disordered" evidence="1">
    <location>
        <begin position="312"/>
        <end position="332"/>
    </location>
</feature>